<feature type="compositionally biased region" description="Low complexity" evidence="2">
    <location>
        <begin position="17"/>
        <end position="29"/>
    </location>
</feature>
<feature type="region of interest" description="Disordered" evidence="2">
    <location>
        <begin position="716"/>
        <end position="747"/>
    </location>
</feature>
<feature type="compositionally biased region" description="Basic residues" evidence="2">
    <location>
        <begin position="112"/>
        <end position="123"/>
    </location>
</feature>
<dbReference type="AlphaFoldDB" id="A0A1X2IFB3"/>
<feature type="compositionally biased region" description="Low complexity" evidence="2">
    <location>
        <begin position="100"/>
        <end position="111"/>
    </location>
</feature>
<organism evidence="3 4">
    <name type="scientific">Absidia repens</name>
    <dbReference type="NCBI Taxonomy" id="90262"/>
    <lineage>
        <taxon>Eukaryota</taxon>
        <taxon>Fungi</taxon>
        <taxon>Fungi incertae sedis</taxon>
        <taxon>Mucoromycota</taxon>
        <taxon>Mucoromycotina</taxon>
        <taxon>Mucoromycetes</taxon>
        <taxon>Mucorales</taxon>
        <taxon>Cunninghamellaceae</taxon>
        <taxon>Absidia</taxon>
    </lineage>
</organism>
<feature type="compositionally biased region" description="Polar residues" evidence="2">
    <location>
        <begin position="732"/>
        <end position="747"/>
    </location>
</feature>
<reference evidence="3 4" key="1">
    <citation type="submission" date="2016-07" db="EMBL/GenBank/DDBJ databases">
        <title>Pervasive Adenine N6-methylation of Active Genes in Fungi.</title>
        <authorList>
            <consortium name="DOE Joint Genome Institute"/>
            <person name="Mondo S.J."/>
            <person name="Dannebaum R.O."/>
            <person name="Kuo R.C."/>
            <person name="Labutti K."/>
            <person name="Haridas S."/>
            <person name="Kuo A."/>
            <person name="Salamov A."/>
            <person name="Ahrendt S.R."/>
            <person name="Lipzen A."/>
            <person name="Sullivan W."/>
            <person name="Andreopoulos W.B."/>
            <person name="Clum A."/>
            <person name="Lindquist E."/>
            <person name="Daum C."/>
            <person name="Ramamoorthy G.K."/>
            <person name="Gryganskyi A."/>
            <person name="Culley D."/>
            <person name="Magnuson J.K."/>
            <person name="James T.Y."/>
            <person name="O'Malley M.A."/>
            <person name="Stajich J.E."/>
            <person name="Spatafora J.W."/>
            <person name="Visel A."/>
            <person name="Grigoriev I.V."/>
        </authorList>
    </citation>
    <scope>NUCLEOTIDE SEQUENCE [LARGE SCALE GENOMIC DNA]</scope>
    <source>
        <strain evidence="3 4">NRRL 1336</strain>
    </source>
</reference>
<feature type="region of interest" description="Disordered" evidence="2">
    <location>
        <begin position="425"/>
        <end position="509"/>
    </location>
</feature>
<proteinExistence type="predicted"/>
<dbReference type="Pfam" id="PF08238">
    <property type="entry name" value="Sel1"/>
    <property type="match status" value="7"/>
</dbReference>
<dbReference type="EMBL" id="MCGE01000013">
    <property type="protein sequence ID" value="ORZ15349.1"/>
    <property type="molecule type" value="Genomic_DNA"/>
</dbReference>
<dbReference type="PANTHER" id="PTHR46430:SF1">
    <property type="entry name" value="CHITIN SYNTHASE REGULATOR SKT5-RELATED"/>
    <property type="match status" value="1"/>
</dbReference>
<name>A0A1X2IFB3_9FUNG</name>
<feature type="region of interest" description="Disordered" evidence="2">
    <location>
        <begin position="1"/>
        <end position="65"/>
    </location>
</feature>
<feature type="region of interest" description="Disordered" evidence="2">
    <location>
        <begin position="87"/>
        <end position="152"/>
    </location>
</feature>
<dbReference type="OrthoDB" id="272077at2759"/>
<evidence type="ECO:0000313" key="4">
    <source>
        <dbReference type="Proteomes" id="UP000193560"/>
    </source>
</evidence>
<sequence>MMGPIANKSLVLDHARSSSLPSPSTKQSPMGDFRSKSYKRHRPKSTSLQYHNKPETMGEEHRYRPTTNDLNQQWYFDEYSGLYRQHSHPEMDQHKSLHRSASTSQLSLQLHQPHHPSHQRHVSHPLPHSASHSFFPNNNSTSSSSSSASIASLPKTNTMSYPAMESDGFYIYQHPQPLPSALPLAVASFSHTPPPRPFPWPESVDRIHGWCKLARKSKDPNSQLKLCRRMLATLAEDDAHHMHEQARSILSSRHQKQEQQQSITIGNKSTSSNDPVSFTTSPERAHVRQFMMLECLRILKRLSAGQGLGKGGDSEAQFILANCYGMGLLGLVEDHAKAFQWYVQASKQAHPEATYRTAVCHELGIGTRKDGQRAMMFYRKAAHLAHVGSMYKLGIILLRGYYHMTPLPREAISWLQRAASHITTPPPLISSGSTTNATRAPAAALPPPTPPTSSSTPLSNQHYHQSSSSHHVSSLSTSSTSFASPSSSSSVLHHPQPNQSQHHQSVQQAPHALHALAMIQLTGEVGDATSLIADPTYAMELLHQAAQGGYIPSQVQLGHCYEHGQWVPMDDALSIYWYARAAEQGSPEGCLALSGWYLTGSTTKGVMQASDREAYLWARRAAITITAHPTAAHVQATDPLTIAKAHFAVAVYIERGIGVAVVDKDKARRWMKRAAAMGHTGAKHCLMSNEESTNHKKKTRKYEDEEVEKNDACKMKWDDKDVDQEEKDAVQVNDSNKTSPSSKCMVM</sequence>
<keyword evidence="1" id="KW-0677">Repeat</keyword>
<feature type="compositionally biased region" description="Low complexity" evidence="2">
    <location>
        <begin position="452"/>
        <end position="509"/>
    </location>
</feature>
<evidence type="ECO:0008006" key="5">
    <source>
        <dbReference type="Google" id="ProtNLM"/>
    </source>
</evidence>
<feature type="compositionally biased region" description="Basic and acidic residues" evidence="2">
    <location>
        <begin position="52"/>
        <end position="63"/>
    </location>
</feature>
<comment type="caution">
    <text evidence="3">The sequence shown here is derived from an EMBL/GenBank/DDBJ whole genome shotgun (WGS) entry which is preliminary data.</text>
</comment>
<dbReference type="Proteomes" id="UP000193560">
    <property type="component" value="Unassembled WGS sequence"/>
</dbReference>
<dbReference type="SMART" id="SM00671">
    <property type="entry name" value="SEL1"/>
    <property type="match status" value="7"/>
</dbReference>
<evidence type="ECO:0000313" key="3">
    <source>
        <dbReference type="EMBL" id="ORZ15349.1"/>
    </source>
</evidence>
<feature type="region of interest" description="Disordered" evidence="2">
    <location>
        <begin position="242"/>
        <end position="281"/>
    </location>
</feature>
<dbReference type="InterPro" id="IPR051726">
    <property type="entry name" value="Chitin_Synth_Reg"/>
</dbReference>
<feature type="compositionally biased region" description="Polar residues" evidence="2">
    <location>
        <begin position="248"/>
        <end position="281"/>
    </location>
</feature>
<dbReference type="PANTHER" id="PTHR46430">
    <property type="entry name" value="PROTEIN SKT5-RELATED"/>
    <property type="match status" value="1"/>
</dbReference>
<gene>
    <name evidence="3" type="ORF">BCR42DRAFT_416915</name>
</gene>
<accession>A0A1X2IFB3</accession>
<evidence type="ECO:0000256" key="1">
    <source>
        <dbReference type="ARBA" id="ARBA00022737"/>
    </source>
</evidence>
<feature type="region of interest" description="Disordered" evidence="2">
    <location>
        <begin position="690"/>
        <end position="709"/>
    </location>
</feature>
<dbReference type="STRING" id="90262.A0A1X2IFB3"/>
<evidence type="ECO:0000256" key="2">
    <source>
        <dbReference type="SAM" id="MobiDB-lite"/>
    </source>
</evidence>
<feature type="compositionally biased region" description="Low complexity" evidence="2">
    <location>
        <begin position="131"/>
        <end position="152"/>
    </location>
</feature>
<keyword evidence="4" id="KW-1185">Reference proteome</keyword>
<feature type="compositionally biased region" description="Low complexity" evidence="2">
    <location>
        <begin position="433"/>
        <end position="443"/>
    </location>
</feature>
<protein>
    <recommendedName>
        <fullName evidence="5">HCP-like protein</fullName>
    </recommendedName>
</protein>
<dbReference type="InterPro" id="IPR006597">
    <property type="entry name" value="Sel1-like"/>
</dbReference>
<dbReference type="InterPro" id="IPR011990">
    <property type="entry name" value="TPR-like_helical_dom_sf"/>
</dbReference>
<dbReference type="SUPFAM" id="SSF81901">
    <property type="entry name" value="HCP-like"/>
    <property type="match status" value="2"/>
</dbReference>
<dbReference type="Gene3D" id="1.25.40.10">
    <property type="entry name" value="Tetratricopeptide repeat domain"/>
    <property type="match status" value="2"/>
</dbReference>